<evidence type="ECO:0000256" key="2">
    <source>
        <dbReference type="ARBA" id="ARBA00012483"/>
    </source>
</evidence>
<evidence type="ECO:0000313" key="10">
    <source>
        <dbReference type="EMBL" id="SMR62175.1"/>
    </source>
</evidence>
<keyword evidence="7" id="KW-0862">Zinc</keyword>
<dbReference type="PANTHER" id="PTHR22937">
    <property type="entry name" value="E3 UBIQUITIN-PROTEIN LIGASE RNF165"/>
    <property type="match status" value="1"/>
</dbReference>
<keyword evidence="6" id="KW-0833">Ubl conjugation pathway</keyword>
<feature type="domain" description="RING-type" evidence="9">
    <location>
        <begin position="536"/>
        <end position="578"/>
    </location>
</feature>
<name>A0A2H1H8L1_ZYMTR</name>
<evidence type="ECO:0000256" key="7">
    <source>
        <dbReference type="ARBA" id="ARBA00022833"/>
    </source>
</evidence>
<proteinExistence type="predicted"/>
<keyword evidence="3" id="KW-0808">Transferase</keyword>
<evidence type="ECO:0000256" key="8">
    <source>
        <dbReference type="PROSITE-ProRule" id="PRU00175"/>
    </source>
</evidence>
<accession>A0A2H1H8L1</accession>
<dbReference type="Pfam" id="PF13639">
    <property type="entry name" value="zf-RING_2"/>
    <property type="match status" value="1"/>
</dbReference>
<sequence length="582" mass="66340">MDRRNMSRNTNFFAILDQAGPGEHEDLLMPGSDDREDMVILDECLRELEIAQAGGGSIRGTIAYRRTQVAILRVELAYLNMYAHIDLEGVGRVGLFTREDYMAVKQILERHSRLLQASRNSNTPTVFPSEISIFYPTGPGDVTAQTWQERVAFLQHCRERLALDGSLSLARLSETMILNGRERLHMDRIFERAIAVTQWYFTRDANTETGPRLPFGTVPGRYGDRDYDYYYDDSNNDDDDSVDPSHAEWVSILDEIFEEGPFDATRYRGPVPQEPVHADPMAAAFEEQERQHEERVGELALAQAGPGSEPGTIEYCRAQVLIFTLELDTVSSWGYVTLEGVDRVGLFTLQDQLWFENLLLDRLNELETSINAGQPLTFPHRDPIFHGPQPHVAALHTLQDRVAALEHSRERMNRDGSLSLERRGGMIILNSNDRMRMDRIFQRQIAVTQYYFTHDEGDSVIPDIMHWMGVDSNEPWIGPRPEHEPPPTHSILDRFREWAEMLEVIFENGLRPTREEGVAQQIALVTEADIVADDPCGICQEDYEAGEERSTLPCAHQFHKFCVTRWLISGGSCPYRCPRPSA</sequence>
<dbReference type="GO" id="GO:0061630">
    <property type="term" value="F:ubiquitin protein ligase activity"/>
    <property type="evidence" value="ECO:0007669"/>
    <property type="project" value="UniProtKB-EC"/>
</dbReference>
<evidence type="ECO:0000259" key="9">
    <source>
        <dbReference type="PROSITE" id="PS50089"/>
    </source>
</evidence>
<comment type="catalytic activity">
    <reaction evidence="1">
        <text>S-ubiquitinyl-[E2 ubiquitin-conjugating enzyme]-L-cysteine + [acceptor protein]-L-lysine = [E2 ubiquitin-conjugating enzyme]-L-cysteine + N(6)-ubiquitinyl-[acceptor protein]-L-lysine.</text>
        <dbReference type="EC" id="2.3.2.27"/>
    </reaction>
</comment>
<evidence type="ECO:0000256" key="4">
    <source>
        <dbReference type="ARBA" id="ARBA00022723"/>
    </source>
</evidence>
<organism evidence="10 11">
    <name type="scientific">Zymoseptoria tritici ST99CH_1E4</name>
    <dbReference type="NCBI Taxonomy" id="1276532"/>
    <lineage>
        <taxon>Eukaryota</taxon>
        <taxon>Fungi</taxon>
        <taxon>Dikarya</taxon>
        <taxon>Ascomycota</taxon>
        <taxon>Pezizomycotina</taxon>
        <taxon>Dothideomycetes</taxon>
        <taxon>Dothideomycetidae</taxon>
        <taxon>Mycosphaerellales</taxon>
        <taxon>Mycosphaerellaceae</taxon>
        <taxon>Zymoseptoria</taxon>
    </lineage>
</organism>
<evidence type="ECO:0000256" key="6">
    <source>
        <dbReference type="ARBA" id="ARBA00022786"/>
    </source>
</evidence>
<dbReference type="AlphaFoldDB" id="A0A2H1H8L1"/>
<evidence type="ECO:0000256" key="3">
    <source>
        <dbReference type="ARBA" id="ARBA00022679"/>
    </source>
</evidence>
<dbReference type="InterPro" id="IPR013083">
    <property type="entry name" value="Znf_RING/FYVE/PHD"/>
</dbReference>
<dbReference type="SUPFAM" id="SSF57850">
    <property type="entry name" value="RING/U-box"/>
    <property type="match status" value="1"/>
</dbReference>
<protein>
    <recommendedName>
        <fullName evidence="2">RING-type E3 ubiquitin transferase</fullName>
        <ecNumber evidence="2">2.3.2.27</ecNumber>
    </recommendedName>
</protein>
<evidence type="ECO:0000256" key="5">
    <source>
        <dbReference type="ARBA" id="ARBA00022771"/>
    </source>
</evidence>
<dbReference type="Gene3D" id="3.30.40.10">
    <property type="entry name" value="Zinc/RING finger domain, C3HC4 (zinc finger)"/>
    <property type="match status" value="1"/>
</dbReference>
<dbReference type="EC" id="2.3.2.27" evidence="2"/>
<dbReference type="GO" id="GO:0008270">
    <property type="term" value="F:zinc ion binding"/>
    <property type="evidence" value="ECO:0007669"/>
    <property type="project" value="UniProtKB-KW"/>
</dbReference>
<gene>
    <name evidence="10" type="ORF">ZT1E4_G11488</name>
</gene>
<dbReference type="PANTHER" id="PTHR22937:SF65">
    <property type="entry name" value="E3 UBIQUITIN-PROTEIN LIGASE ARK2C"/>
    <property type="match status" value="1"/>
</dbReference>
<evidence type="ECO:0000313" key="11">
    <source>
        <dbReference type="Proteomes" id="UP000245764"/>
    </source>
</evidence>
<dbReference type="Proteomes" id="UP000245764">
    <property type="component" value="Chromosome 13"/>
</dbReference>
<keyword evidence="4" id="KW-0479">Metal-binding</keyword>
<dbReference type="EMBL" id="LT854265">
    <property type="protein sequence ID" value="SMR62175.1"/>
    <property type="molecule type" value="Genomic_DNA"/>
</dbReference>
<keyword evidence="5 8" id="KW-0863">Zinc-finger</keyword>
<dbReference type="InterPro" id="IPR045191">
    <property type="entry name" value="MBR1/2-like"/>
</dbReference>
<dbReference type="PROSITE" id="PS50089">
    <property type="entry name" value="ZF_RING_2"/>
    <property type="match status" value="1"/>
</dbReference>
<evidence type="ECO:0000256" key="1">
    <source>
        <dbReference type="ARBA" id="ARBA00000900"/>
    </source>
</evidence>
<reference evidence="11" key="1">
    <citation type="submission" date="2017-05" db="EMBL/GenBank/DDBJ databases">
        <authorList>
            <person name="Song R."/>
            <person name="Chenine A.L."/>
            <person name="Ruprecht R.M."/>
        </authorList>
    </citation>
    <scope>NUCLEOTIDE SEQUENCE [LARGE SCALE GENOMIC DNA]</scope>
</reference>
<dbReference type="InterPro" id="IPR001841">
    <property type="entry name" value="Znf_RING"/>
</dbReference>